<reference evidence="1" key="1">
    <citation type="submission" date="2020-10" db="EMBL/GenBank/DDBJ databases">
        <authorList>
            <person name="Gilroy R."/>
        </authorList>
    </citation>
    <scope>NUCLEOTIDE SEQUENCE</scope>
    <source>
        <strain evidence="1">ChiGjej3B3-5194</strain>
    </source>
</reference>
<reference evidence="1" key="2">
    <citation type="journal article" date="2021" name="PeerJ">
        <title>Extensive microbial diversity within the chicken gut microbiome revealed by metagenomics and culture.</title>
        <authorList>
            <person name="Gilroy R."/>
            <person name="Ravi A."/>
            <person name="Getino M."/>
            <person name="Pursley I."/>
            <person name="Horton D.L."/>
            <person name="Alikhan N.F."/>
            <person name="Baker D."/>
            <person name="Gharbi K."/>
            <person name="Hall N."/>
            <person name="Watson M."/>
            <person name="Adriaenssens E.M."/>
            <person name="Foster-Nyarko E."/>
            <person name="Jarju S."/>
            <person name="Secka A."/>
            <person name="Antonio M."/>
            <person name="Oren A."/>
            <person name="Chaudhuri R.R."/>
            <person name="La Ragione R."/>
            <person name="Hildebrand F."/>
            <person name="Pallen M.J."/>
        </authorList>
    </citation>
    <scope>NUCLEOTIDE SEQUENCE</scope>
    <source>
        <strain evidence="1">ChiGjej3B3-5194</strain>
    </source>
</reference>
<gene>
    <name evidence="1" type="ORF">IAD02_04325</name>
</gene>
<accession>A0A9D1FGB1</accession>
<comment type="caution">
    <text evidence="1">The sequence shown here is derived from an EMBL/GenBank/DDBJ whole genome shotgun (WGS) entry which is preliminary data.</text>
</comment>
<sequence>MKIRFLFLLGLVSGWPYISYAEICNDLSQCLGSCFSGYCCEAGYTGTILSCPDGWSLTTNTSGVQTCSRTAAAESDERGEYNQYYSSCAPTENTGECYIRRSTTSGTSAMCTMCRQVSGN</sequence>
<name>A0A9D1FGB1_9PROT</name>
<evidence type="ECO:0000313" key="2">
    <source>
        <dbReference type="Proteomes" id="UP000886742"/>
    </source>
</evidence>
<proteinExistence type="predicted"/>
<dbReference type="AlphaFoldDB" id="A0A9D1FGB1"/>
<protein>
    <submittedName>
        <fullName evidence="1">Uncharacterized protein</fullName>
    </submittedName>
</protein>
<dbReference type="EMBL" id="DVJI01000013">
    <property type="protein sequence ID" value="HIS71179.1"/>
    <property type="molecule type" value="Genomic_DNA"/>
</dbReference>
<organism evidence="1 2">
    <name type="scientific">Candidatus Enterousia intestinigallinarum</name>
    <dbReference type="NCBI Taxonomy" id="2840790"/>
    <lineage>
        <taxon>Bacteria</taxon>
        <taxon>Pseudomonadati</taxon>
        <taxon>Pseudomonadota</taxon>
        <taxon>Alphaproteobacteria</taxon>
        <taxon>Candidatus Enterousia</taxon>
    </lineage>
</organism>
<evidence type="ECO:0000313" key="1">
    <source>
        <dbReference type="EMBL" id="HIS71179.1"/>
    </source>
</evidence>
<dbReference type="Proteomes" id="UP000886742">
    <property type="component" value="Unassembled WGS sequence"/>
</dbReference>